<dbReference type="Proteomes" id="UP001183794">
    <property type="component" value="Unassembled WGS sequence"/>
</dbReference>
<reference evidence="9 10" key="1">
    <citation type="submission" date="2023-07" db="EMBL/GenBank/DDBJ databases">
        <title>Sequencing the genomes of 1000 actinobacteria strains.</title>
        <authorList>
            <person name="Klenk H.-P."/>
        </authorList>
    </citation>
    <scope>NUCLEOTIDE SEQUENCE [LARGE SCALE GENOMIC DNA]</scope>
    <source>
        <strain evidence="9 10">DSM 22966</strain>
    </source>
</reference>
<dbReference type="SUPFAM" id="SSF55120">
    <property type="entry name" value="Pseudouridine synthase"/>
    <property type="match status" value="1"/>
</dbReference>
<comment type="similarity">
    <text evidence="2 5">Belongs to the pseudouridine synthase TruB family. Type 1 subfamily.</text>
</comment>
<proteinExistence type="inferred from homology"/>
<dbReference type="Pfam" id="PF09142">
    <property type="entry name" value="TruB_C"/>
    <property type="match status" value="1"/>
</dbReference>
<evidence type="ECO:0000256" key="2">
    <source>
        <dbReference type="ARBA" id="ARBA00005642"/>
    </source>
</evidence>
<name>A0ABU2B1E4_9MICC</name>
<dbReference type="PANTHER" id="PTHR13767">
    <property type="entry name" value="TRNA-PSEUDOURIDINE SYNTHASE"/>
    <property type="match status" value="1"/>
</dbReference>
<feature type="domain" description="tRNA pseudouridine synthase II TruB subfamily 2 C-terminal" evidence="7">
    <location>
        <begin position="237"/>
        <end position="295"/>
    </location>
</feature>
<evidence type="ECO:0000259" key="7">
    <source>
        <dbReference type="Pfam" id="PF09142"/>
    </source>
</evidence>
<dbReference type="CDD" id="cd02573">
    <property type="entry name" value="PseudoU_synth_EcTruB"/>
    <property type="match status" value="1"/>
</dbReference>
<dbReference type="GO" id="GO:0160148">
    <property type="term" value="F:tRNA pseudouridine(55) synthase activity"/>
    <property type="evidence" value="ECO:0007669"/>
    <property type="project" value="UniProtKB-EC"/>
</dbReference>
<evidence type="ECO:0000256" key="3">
    <source>
        <dbReference type="ARBA" id="ARBA00022694"/>
    </source>
</evidence>
<feature type="active site" description="Nucleophile" evidence="5">
    <location>
        <position position="42"/>
    </location>
</feature>
<comment type="function">
    <text evidence="5">Responsible for synthesis of pseudouridine from uracil-55 in the psi GC loop of transfer RNAs.</text>
</comment>
<evidence type="ECO:0000256" key="4">
    <source>
        <dbReference type="ARBA" id="ARBA00023235"/>
    </source>
</evidence>
<comment type="catalytic activity">
    <reaction evidence="1 5">
        <text>uridine(55) in tRNA = pseudouridine(55) in tRNA</text>
        <dbReference type="Rhea" id="RHEA:42532"/>
        <dbReference type="Rhea" id="RHEA-COMP:10101"/>
        <dbReference type="Rhea" id="RHEA-COMP:10102"/>
        <dbReference type="ChEBI" id="CHEBI:65314"/>
        <dbReference type="ChEBI" id="CHEBI:65315"/>
        <dbReference type="EC" id="5.4.99.25"/>
    </reaction>
</comment>
<protein>
    <recommendedName>
        <fullName evidence="5">tRNA pseudouridine synthase B</fullName>
        <ecNumber evidence="5">5.4.99.25</ecNumber>
    </recommendedName>
    <alternativeName>
        <fullName evidence="5">tRNA pseudouridine(55) synthase</fullName>
        <shortName evidence="5">Psi55 synthase</shortName>
    </alternativeName>
    <alternativeName>
        <fullName evidence="5">tRNA pseudouridylate synthase</fullName>
    </alternativeName>
    <alternativeName>
        <fullName evidence="5">tRNA-uridine isomerase</fullName>
    </alternativeName>
</protein>
<keyword evidence="10" id="KW-1185">Reference proteome</keyword>
<dbReference type="InterPro" id="IPR015225">
    <property type="entry name" value="tRNA_psdUridine_synth_fam2_C"/>
</dbReference>
<keyword evidence="4 5" id="KW-0413">Isomerase</keyword>
<feature type="domain" description="Pseudouridine synthase II N-terminal" evidence="6">
    <location>
        <begin position="27"/>
        <end position="181"/>
    </location>
</feature>
<dbReference type="NCBIfam" id="TIGR00431">
    <property type="entry name" value="TruB"/>
    <property type="match status" value="1"/>
</dbReference>
<comment type="caution">
    <text evidence="9">The sequence shown here is derived from an EMBL/GenBank/DDBJ whole genome shotgun (WGS) entry which is preliminary data.</text>
</comment>
<dbReference type="EC" id="5.4.99.25" evidence="5"/>
<gene>
    <name evidence="5" type="primary">truB</name>
    <name evidence="9" type="ORF">J2S62_001680</name>
</gene>
<dbReference type="SUPFAM" id="SSF88697">
    <property type="entry name" value="PUA domain-like"/>
    <property type="match status" value="1"/>
</dbReference>
<evidence type="ECO:0000256" key="1">
    <source>
        <dbReference type="ARBA" id="ARBA00000385"/>
    </source>
</evidence>
<evidence type="ECO:0000313" key="9">
    <source>
        <dbReference type="EMBL" id="MDR7347423.1"/>
    </source>
</evidence>
<dbReference type="RefSeq" id="WP_310173590.1">
    <property type="nucleotide sequence ID" value="NZ_BAABHE010000001.1"/>
</dbReference>
<dbReference type="Pfam" id="PF16198">
    <property type="entry name" value="TruB_C_2"/>
    <property type="match status" value="1"/>
</dbReference>
<dbReference type="InterPro" id="IPR002501">
    <property type="entry name" value="PsdUridine_synth_N"/>
</dbReference>
<dbReference type="Gene3D" id="2.30.130.10">
    <property type="entry name" value="PUA domain"/>
    <property type="match status" value="1"/>
</dbReference>
<dbReference type="InterPro" id="IPR032819">
    <property type="entry name" value="TruB_C"/>
</dbReference>
<organism evidence="9 10">
    <name type="scientific">Enteractinococcus fodinae</name>
    <dbReference type="NCBI Taxonomy" id="684663"/>
    <lineage>
        <taxon>Bacteria</taxon>
        <taxon>Bacillati</taxon>
        <taxon>Actinomycetota</taxon>
        <taxon>Actinomycetes</taxon>
        <taxon>Micrococcales</taxon>
        <taxon>Micrococcaceae</taxon>
    </lineage>
</organism>
<dbReference type="PANTHER" id="PTHR13767:SF2">
    <property type="entry name" value="PSEUDOURIDYLATE SYNTHASE TRUB1"/>
    <property type="match status" value="1"/>
</dbReference>
<dbReference type="InterPro" id="IPR015947">
    <property type="entry name" value="PUA-like_sf"/>
</dbReference>
<keyword evidence="3 5" id="KW-0819">tRNA processing</keyword>
<evidence type="ECO:0000259" key="6">
    <source>
        <dbReference type="Pfam" id="PF01509"/>
    </source>
</evidence>
<dbReference type="HAMAP" id="MF_01080">
    <property type="entry name" value="TruB_bact"/>
    <property type="match status" value="1"/>
</dbReference>
<dbReference type="InterPro" id="IPR014780">
    <property type="entry name" value="tRNA_psdUridine_synth_TruB"/>
</dbReference>
<dbReference type="EMBL" id="JAVDYJ010000001">
    <property type="protein sequence ID" value="MDR7347423.1"/>
    <property type="molecule type" value="Genomic_DNA"/>
</dbReference>
<dbReference type="Pfam" id="PF01509">
    <property type="entry name" value="TruB_N"/>
    <property type="match status" value="1"/>
</dbReference>
<dbReference type="Gene3D" id="3.30.2350.10">
    <property type="entry name" value="Pseudouridine synthase"/>
    <property type="match status" value="1"/>
</dbReference>
<accession>A0ABU2B1E4</accession>
<feature type="domain" description="tRNA pseudouridylate synthase B C-terminal" evidence="8">
    <location>
        <begin position="182"/>
        <end position="226"/>
    </location>
</feature>
<sequence length="306" mass="32938">MVADASGLLLVDKPAGWTSHDVVSRTRKLAGTRKVGHAGTLDPMATGLLVIGFNKATRLLTYIVDTTKTYRATIRLGHTTTTDDADGEIVQTRFANAVTPEDIQRAVAALTGTIQQVPSSVSAIKIDGKRAYQRVRDGEDVEIPAREVTIHRFDVETINRADDGKTIDIEVEVECTPGTYIRALARDMGEDLNTGGYLTALRRTAVGPYTVANAATLEQLAQDFQYTDISQAAAKLFPVRTVSLAQAQDLVHGRRIEPTDDSQLHAAQLANGQLVALITDVERAGTIEAKPEIVFATLEDLTGASA</sequence>
<dbReference type="InterPro" id="IPR036974">
    <property type="entry name" value="PUA_sf"/>
</dbReference>
<dbReference type="InterPro" id="IPR020103">
    <property type="entry name" value="PsdUridine_synth_cat_dom_sf"/>
</dbReference>
<evidence type="ECO:0000256" key="5">
    <source>
        <dbReference type="HAMAP-Rule" id="MF_01080"/>
    </source>
</evidence>
<evidence type="ECO:0000313" key="10">
    <source>
        <dbReference type="Proteomes" id="UP001183794"/>
    </source>
</evidence>
<evidence type="ECO:0000259" key="8">
    <source>
        <dbReference type="Pfam" id="PF16198"/>
    </source>
</evidence>